<evidence type="ECO:0000313" key="3">
    <source>
        <dbReference type="EMBL" id="GJE89316.1"/>
    </source>
</evidence>
<keyword evidence="2" id="KW-0812">Transmembrane</keyword>
<proteinExistence type="predicted"/>
<feature type="region of interest" description="Disordered" evidence="1">
    <location>
        <begin position="348"/>
        <end position="367"/>
    </location>
</feature>
<comment type="caution">
    <text evidence="3">The sequence shown here is derived from an EMBL/GenBank/DDBJ whole genome shotgun (WGS) entry which is preliminary data.</text>
</comment>
<reference evidence="3 4" key="1">
    <citation type="submission" date="2021-08" db="EMBL/GenBank/DDBJ databases">
        <title>Draft Genome Sequence of Phanerochaete sordida strain YK-624.</title>
        <authorList>
            <person name="Mori T."/>
            <person name="Dohra H."/>
            <person name="Suzuki T."/>
            <person name="Kawagishi H."/>
            <person name="Hirai H."/>
        </authorList>
    </citation>
    <scope>NUCLEOTIDE SEQUENCE [LARGE SCALE GENOMIC DNA]</scope>
    <source>
        <strain evidence="3 4">YK-624</strain>
    </source>
</reference>
<feature type="transmembrane region" description="Helical" evidence="2">
    <location>
        <begin position="219"/>
        <end position="239"/>
    </location>
</feature>
<dbReference type="AlphaFoldDB" id="A0A9P3G6R5"/>
<keyword evidence="2" id="KW-1133">Transmembrane helix</keyword>
<evidence type="ECO:0000256" key="2">
    <source>
        <dbReference type="SAM" id="Phobius"/>
    </source>
</evidence>
<evidence type="ECO:0000313" key="4">
    <source>
        <dbReference type="Proteomes" id="UP000703269"/>
    </source>
</evidence>
<organism evidence="3 4">
    <name type="scientific">Phanerochaete sordida</name>
    <dbReference type="NCBI Taxonomy" id="48140"/>
    <lineage>
        <taxon>Eukaryota</taxon>
        <taxon>Fungi</taxon>
        <taxon>Dikarya</taxon>
        <taxon>Basidiomycota</taxon>
        <taxon>Agaricomycotina</taxon>
        <taxon>Agaricomycetes</taxon>
        <taxon>Polyporales</taxon>
        <taxon>Phanerochaetaceae</taxon>
        <taxon>Phanerochaete</taxon>
    </lineage>
</organism>
<dbReference type="Proteomes" id="UP000703269">
    <property type="component" value="Unassembled WGS sequence"/>
</dbReference>
<keyword evidence="4" id="KW-1185">Reference proteome</keyword>
<accession>A0A9P3G6R5</accession>
<dbReference type="OrthoDB" id="3270641at2759"/>
<sequence length="367" mass="38660">MPWTAKTAALFSVTVICVLSHAFSAFGTLITVIVDDQDPSISYTSKWNIGQTCTVCDAGIDKSQIYNGTWSDNTYLSDDNPQNATFKFNGSAIFVYGAQEQLLGKNSADVLFYIDEQLASTYTFTPSGTEDVAKYGQLLFSQENLGEAPHTLVLQNGRVGGAQSLVLFDYLVYTTSTGNISDMAANMTGVSPSTVTVTATALPDANTRAGDRSNSSARIAAIILGAVLFVAFLVIAGMARTIRRQRAGIVFDPAQADTPFLPKPLSIWGGGTADHAAVPSQPYTPTPFPPSARSVPPQEASAMLYNSMHLQQGQPPSWMLSSAQSMPAEYSAGQGQAMSELSVGGGGSVVGGKSAPPAYQSVSGDMM</sequence>
<keyword evidence="2" id="KW-0472">Membrane</keyword>
<protein>
    <recommendedName>
        <fullName evidence="5">Transmembrane protein</fullName>
    </recommendedName>
</protein>
<dbReference type="Gene3D" id="2.60.120.260">
    <property type="entry name" value="Galactose-binding domain-like"/>
    <property type="match status" value="1"/>
</dbReference>
<gene>
    <name evidence="3" type="ORF">PsYK624_054150</name>
</gene>
<evidence type="ECO:0000256" key="1">
    <source>
        <dbReference type="SAM" id="MobiDB-lite"/>
    </source>
</evidence>
<evidence type="ECO:0008006" key="5">
    <source>
        <dbReference type="Google" id="ProtNLM"/>
    </source>
</evidence>
<name>A0A9P3G6R5_9APHY</name>
<dbReference type="EMBL" id="BPQB01000012">
    <property type="protein sequence ID" value="GJE89316.1"/>
    <property type="molecule type" value="Genomic_DNA"/>
</dbReference>